<dbReference type="Proteomes" id="UP000807353">
    <property type="component" value="Unassembled WGS sequence"/>
</dbReference>
<dbReference type="SUPFAM" id="SSF51735">
    <property type="entry name" value="NAD(P)-binding Rossmann-fold domains"/>
    <property type="match status" value="2"/>
</dbReference>
<dbReference type="GO" id="GO:0006633">
    <property type="term" value="P:fatty acid biosynthetic process"/>
    <property type="evidence" value="ECO:0007669"/>
    <property type="project" value="InterPro"/>
</dbReference>
<keyword evidence="13" id="KW-1185">Reference proteome</keyword>
<keyword evidence="3" id="KW-0597">Phosphoprotein</keyword>
<dbReference type="InterPro" id="IPR032821">
    <property type="entry name" value="PKS_assoc"/>
</dbReference>
<name>A0A9P5YFC1_9AGAR</name>
<dbReference type="InterPro" id="IPR001227">
    <property type="entry name" value="Ac_transferase_dom_sf"/>
</dbReference>
<dbReference type="InterPro" id="IPR013968">
    <property type="entry name" value="PKS_KR"/>
</dbReference>
<evidence type="ECO:0000256" key="2">
    <source>
        <dbReference type="ARBA" id="ARBA00022450"/>
    </source>
</evidence>
<dbReference type="SMART" id="SM00825">
    <property type="entry name" value="PKS_KS"/>
    <property type="match status" value="1"/>
</dbReference>
<dbReference type="Pfam" id="PF16197">
    <property type="entry name" value="KAsynt_C_assoc"/>
    <property type="match status" value="1"/>
</dbReference>
<gene>
    <name evidence="12" type="ORF">BDZ94DRAFT_1294300</name>
</gene>
<dbReference type="GO" id="GO:0004312">
    <property type="term" value="F:fatty acid synthase activity"/>
    <property type="evidence" value="ECO:0007669"/>
    <property type="project" value="TreeGrafter"/>
</dbReference>
<dbReference type="InterPro" id="IPR036736">
    <property type="entry name" value="ACP-like_sf"/>
</dbReference>
<dbReference type="PROSITE" id="PS52004">
    <property type="entry name" value="KS3_2"/>
    <property type="match status" value="1"/>
</dbReference>
<dbReference type="Gene3D" id="3.40.366.10">
    <property type="entry name" value="Malonyl-Coenzyme A Acyl Carrier Protein, domain 2"/>
    <property type="match status" value="1"/>
</dbReference>
<dbReference type="Gene3D" id="3.10.129.110">
    <property type="entry name" value="Polyketide synthase dehydratase"/>
    <property type="match status" value="1"/>
</dbReference>
<evidence type="ECO:0000313" key="13">
    <source>
        <dbReference type="Proteomes" id="UP000807353"/>
    </source>
</evidence>
<dbReference type="Pfam" id="PF02801">
    <property type="entry name" value="Ketoacyl-synt_C"/>
    <property type="match status" value="1"/>
</dbReference>
<dbReference type="SUPFAM" id="SSF52151">
    <property type="entry name" value="FabD/lysophospholipase-like"/>
    <property type="match status" value="1"/>
</dbReference>
<dbReference type="InterPro" id="IPR016036">
    <property type="entry name" value="Malonyl_transacylase_ACP-bd"/>
</dbReference>
<dbReference type="Pfam" id="PF00109">
    <property type="entry name" value="ketoacyl-synt"/>
    <property type="match status" value="1"/>
</dbReference>
<accession>A0A9P5YFC1</accession>
<dbReference type="OrthoDB" id="329835at2759"/>
<keyword evidence="6" id="KW-0511">Multifunctional enzyme</keyword>
<dbReference type="SMART" id="SM00822">
    <property type="entry name" value="PKS_KR"/>
    <property type="match status" value="1"/>
</dbReference>
<dbReference type="PANTHER" id="PTHR43775:SF37">
    <property type="entry name" value="SI:DKEY-61P9.11"/>
    <property type="match status" value="1"/>
</dbReference>
<keyword evidence="4" id="KW-0808">Transferase</keyword>
<dbReference type="GO" id="GO:0044550">
    <property type="term" value="P:secondary metabolite biosynthetic process"/>
    <property type="evidence" value="ECO:0007669"/>
    <property type="project" value="UniProtKB-ARBA"/>
</dbReference>
<dbReference type="InterPro" id="IPR014031">
    <property type="entry name" value="Ketoacyl_synth_C"/>
</dbReference>
<dbReference type="SMART" id="SM00826">
    <property type="entry name" value="PKS_DH"/>
    <property type="match status" value="1"/>
</dbReference>
<dbReference type="InterPro" id="IPR016039">
    <property type="entry name" value="Thiolase-like"/>
</dbReference>
<evidence type="ECO:0000256" key="3">
    <source>
        <dbReference type="ARBA" id="ARBA00022553"/>
    </source>
</evidence>
<dbReference type="Gene3D" id="3.40.47.10">
    <property type="match status" value="1"/>
</dbReference>
<evidence type="ECO:0000256" key="1">
    <source>
        <dbReference type="ARBA" id="ARBA00005179"/>
    </source>
</evidence>
<comment type="pathway">
    <text evidence="1">Secondary metabolite biosynthesis.</text>
</comment>
<reference evidence="12" key="1">
    <citation type="submission" date="2020-11" db="EMBL/GenBank/DDBJ databases">
        <authorList>
            <consortium name="DOE Joint Genome Institute"/>
            <person name="Ahrendt S."/>
            <person name="Riley R."/>
            <person name="Andreopoulos W."/>
            <person name="Labutti K."/>
            <person name="Pangilinan J."/>
            <person name="Ruiz-Duenas F.J."/>
            <person name="Barrasa J.M."/>
            <person name="Sanchez-Garcia M."/>
            <person name="Camarero S."/>
            <person name="Miyauchi S."/>
            <person name="Serrano A."/>
            <person name="Linde D."/>
            <person name="Babiker R."/>
            <person name="Drula E."/>
            <person name="Ayuso-Fernandez I."/>
            <person name="Pacheco R."/>
            <person name="Padilla G."/>
            <person name="Ferreira P."/>
            <person name="Barriuso J."/>
            <person name="Kellner H."/>
            <person name="Castanera R."/>
            <person name="Alfaro M."/>
            <person name="Ramirez L."/>
            <person name="Pisabarro A.G."/>
            <person name="Kuo A."/>
            <person name="Tritt A."/>
            <person name="Lipzen A."/>
            <person name="He G."/>
            <person name="Yan M."/>
            <person name="Ng V."/>
            <person name="Cullen D."/>
            <person name="Martin F."/>
            <person name="Rosso M.-N."/>
            <person name="Henrissat B."/>
            <person name="Hibbett D."/>
            <person name="Martinez A.T."/>
            <person name="Grigoriev I.V."/>
        </authorList>
    </citation>
    <scope>NUCLEOTIDE SEQUENCE</scope>
    <source>
        <strain evidence="12">CBS 247.69</strain>
    </source>
</reference>
<evidence type="ECO:0000256" key="8">
    <source>
        <dbReference type="SAM" id="MobiDB-lite"/>
    </source>
</evidence>
<dbReference type="Gene3D" id="1.10.1200.10">
    <property type="entry name" value="ACP-like"/>
    <property type="match status" value="1"/>
</dbReference>
<feature type="active site" description="Proton donor; for dehydratase activity" evidence="7">
    <location>
        <position position="1220"/>
    </location>
</feature>
<dbReference type="Pfam" id="PF14765">
    <property type="entry name" value="PS-DH"/>
    <property type="match status" value="1"/>
</dbReference>
<evidence type="ECO:0000259" key="11">
    <source>
        <dbReference type="PROSITE" id="PS52019"/>
    </source>
</evidence>
<dbReference type="PROSITE" id="PS00606">
    <property type="entry name" value="KS3_1"/>
    <property type="match status" value="1"/>
</dbReference>
<dbReference type="SMART" id="SM00827">
    <property type="entry name" value="PKS_AT"/>
    <property type="match status" value="1"/>
</dbReference>
<keyword evidence="2" id="KW-0596">Phosphopantetheine</keyword>
<evidence type="ECO:0008006" key="14">
    <source>
        <dbReference type="Google" id="ProtNLM"/>
    </source>
</evidence>
<proteinExistence type="predicted"/>
<dbReference type="InterPro" id="IPR013120">
    <property type="entry name" value="FAR_NAD-bd"/>
</dbReference>
<keyword evidence="5" id="KW-0843">Virulence</keyword>
<dbReference type="PROSITE" id="PS52019">
    <property type="entry name" value="PKS_MFAS_DH"/>
    <property type="match status" value="1"/>
</dbReference>
<feature type="region of interest" description="C-terminal hotdog fold" evidence="7">
    <location>
        <begin position="1159"/>
        <end position="1309"/>
    </location>
</feature>
<dbReference type="InterPro" id="IPR020841">
    <property type="entry name" value="PKS_Beta-ketoAc_synthase_dom"/>
</dbReference>
<dbReference type="Pfam" id="PF00550">
    <property type="entry name" value="PP-binding"/>
    <property type="match status" value="1"/>
</dbReference>
<dbReference type="InterPro" id="IPR050091">
    <property type="entry name" value="PKS_NRPS_Biosynth_Enz"/>
</dbReference>
<comment type="caution">
    <text evidence="12">The sequence shown here is derived from an EMBL/GenBank/DDBJ whole genome shotgun (WGS) entry which is preliminary data.</text>
</comment>
<dbReference type="InterPro" id="IPR014030">
    <property type="entry name" value="Ketoacyl_synth_N"/>
</dbReference>
<dbReference type="InterPro" id="IPR036291">
    <property type="entry name" value="NAD(P)-bd_dom_sf"/>
</dbReference>
<dbReference type="PROSITE" id="PS50075">
    <property type="entry name" value="CARRIER"/>
    <property type="match status" value="1"/>
</dbReference>
<dbReference type="PANTHER" id="PTHR43775">
    <property type="entry name" value="FATTY ACID SYNTHASE"/>
    <property type="match status" value="1"/>
</dbReference>
<dbReference type="EMBL" id="MU150233">
    <property type="protein sequence ID" value="KAF9468229.1"/>
    <property type="molecule type" value="Genomic_DNA"/>
</dbReference>
<dbReference type="InterPro" id="IPR016035">
    <property type="entry name" value="Acyl_Trfase/lysoPLipase"/>
</dbReference>
<dbReference type="InterPro" id="IPR049551">
    <property type="entry name" value="PKS_DH_C"/>
</dbReference>
<feature type="region of interest" description="Disordered" evidence="8">
    <location>
        <begin position="1319"/>
        <end position="1339"/>
    </location>
</feature>
<dbReference type="InterPro" id="IPR018201">
    <property type="entry name" value="Ketoacyl_synth_AS"/>
</dbReference>
<feature type="domain" description="PKS/mFAS DH" evidence="11">
    <location>
        <begin position="1018"/>
        <end position="1309"/>
    </location>
</feature>
<feature type="domain" description="Ketosynthase family 3 (KS3)" evidence="10">
    <location>
        <begin position="140"/>
        <end position="558"/>
    </location>
</feature>
<dbReference type="Gene3D" id="3.40.50.720">
    <property type="entry name" value="NAD(P)-binding Rossmann-like Domain"/>
    <property type="match status" value="2"/>
</dbReference>
<evidence type="ECO:0000256" key="4">
    <source>
        <dbReference type="ARBA" id="ARBA00022679"/>
    </source>
</evidence>
<dbReference type="SUPFAM" id="SSF47336">
    <property type="entry name" value="ACP-like"/>
    <property type="match status" value="1"/>
</dbReference>
<evidence type="ECO:0000259" key="10">
    <source>
        <dbReference type="PROSITE" id="PS52004"/>
    </source>
</evidence>
<dbReference type="GO" id="GO:0004315">
    <property type="term" value="F:3-oxoacyl-[acyl-carrier-protein] synthase activity"/>
    <property type="evidence" value="ECO:0007669"/>
    <property type="project" value="InterPro"/>
</dbReference>
<feature type="region of interest" description="N-terminal hotdog fold" evidence="7">
    <location>
        <begin position="1018"/>
        <end position="1145"/>
    </location>
</feature>
<dbReference type="Pfam" id="PF00698">
    <property type="entry name" value="Acyl_transf_1"/>
    <property type="match status" value="1"/>
</dbReference>
<dbReference type="Pfam" id="PF07993">
    <property type="entry name" value="NAD_binding_4"/>
    <property type="match status" value="1"/>
</dbReference>
<feature type="domain" description="Carrier" evidence="9">
    <location>
        <begin position="2009"/>
        <end position="2083"/>
    </location>
</feature>
<evidence type="ECO:0000256" key="5">
    <source>
        <dbReference type="ARBA" id="ARBA00023026"/>
    </source>
</evidence>
<dbReference type="Pfam" id="PF08659">
    <property type="entry name" value="KR"/>
    <property type="match status" value="1"/>
</dbReference>
<feature type="compositionally biased region" description="Basic and acidic residues" evidence="8">
    <location>
        <begin position="1330"/>
        <end position="1339"/>
    </location>
</feature>
<evidence type="ECO:0000313" key="12">
    <source>
        <dbReference type="EMBL" id="KAF9468229.1"/>
    </source>
</evidence>
<evidence type="ECO:0000259" key="9">
    <source>
        <dbReference type="PROSITE" id="PS50075"/>
    </source>
</evidence>
<sequence>MYQHQEFELFCKGYGTTGTASEVRTSANDLVSWSPLLEALMAGHTHERHTGTYLFQSLSRVKDNMYQDGTLTLYKHNKQVVAVLDFTKLNWRDCTLMRPNFIGWNKFINTSFQSYPWVPRILLFNLQFIGYQNDKQKRSASNKYVVGISLELPSGGWSEENLDHNSFFQFLLDKAESYTKIPVERFNIDTWHGKGIGQINVDQGSFLKNIDLFDNIEFGVSAKDAKMMAPSTRKLLEHSFLALLDSGIDYRSRNIGCFTAGVSYDFMHISGADEFDAEGSFSGSPAMIANRVSYHLDLLGPSVPLDTACSSSGTALHLAVTSLLSGDCEAAIVGGCQLNHSFIDWFNYSQGGLLAPDGKCKPFDASANGFSRGEGVVAIVIKPLLSAVRDGDHIYATILGTAANTGGSEAPPSAPVAEAQYNAMKIAFSRADISPRQVDYVECHATGTAKGDPTEVNWIGENFCREDPLLIGSVKGNIGHTEITAFLASLSKVLSMFHHQIIPPHINLEEPNPAIRWGAYDLIVPLDPTPLPSRGENTLVAMSSSGIGGANAHVVLESYAQCIPNHGPTMRQFFLLSAGGLSPRSAETVAKSIVSISSTLDQNALSILEAKLARQTRQMTWRTFIIVNSSTDATSRSESHPEFPPPSLCPRSKPPIIFVFSGQGPQYRSMGRELFRFFPRFKDTIIECDAIYQDRTGQSLLNDFKLFHPEGPFPEFDAWPIELTLPALTIFQIALFDLLCDFGVKPDVVVGHSAGETAVLYASGASSKAMAVELSIARGQGLSSISTLGGGMAALSCDSKEAVLLLREVNNSQDSSGYSVEIACYNSQSAVAIAGPRDRIARVLELAKAKGIRGQIINTRVPMHSSMIESCRLAYSQYVENVFNRFPGLHLPSIPTYSTLSGDKFNGPYNSNYFWDNSLAPVRFAQSVNNIMRTAPNGVFLEISPHPILGQYLMDITRTATHVFPCATRPRRGQPPTEVKTFLHTLGHLTLSGYNSITFKSPHHRIETPNYPFMKKLFPLYPVATAYKKQISTRNGPLNHPYLKINDKTHPSLAQHVIRKEPIMPAAGFIEMGFEFGATALIDVNLRSILSLSSDKPIGVDVQLDGCRWSVVSRRPIIGFGTDLRSELRERLHCDGLLSFEPPKEPLAPLDISGIRSRCRPQNLNLFYSSMSYAFQYGPLYQRVMEIYCGLDEALVCVKGYTNDLREVEQGYILQPAILDACFHVAQFRPFTGNFDPNIYYLPSQVGRVILHRRPQLNYFPDIVFAHCTIFHWEPETITYNIHISDVQGSILCSLEELQVTRHRLRHVPEVTRRFDVSLRPSPMNSTAHGPEELPQNRKGDKLYQNFPVESTSAGPCDFSAGANSQSPISSGEGKSYVIAEHAESSFDLDSAIIFLYNAGAETELQRFLSGIEPSQPKNIWITVAEGRAGDEAQGLTRSLRKEFPAWTVRLVIFPHTFDSTTYSKFIGAIPYNTEAEEFVVSSAGNLLIPVMVEVESKQSSSIRVSNNIPPGYVRIQVLAHSTFANTFSFVGQQCDISDIGPDPAFERKSVIMAGIAPLPVEDFIYVHPQSVYEVSGLPYNNAEINSMTFGSVVASLAPSLAVFEHPERLRSFHVLLTHSNTSVGIVVGNIYRACGVDLVEVHDVIGAVELSRLGHQSFDLVVSGFTDRAMQQIIHLLTKPRTGRTFFWDDMKTGILGIVTKQPWVIHDAIRATISGWQLGALPDFHQTPTDNTLDRKISDIPLFHDNKSYILIGGTGSLGPQIALWMYQRGVRHLILASRSGEAAFHPVSNVWSLRIIRYLRSRKDLTFTIMVLDATDDKSLRNFMPTISPALDGCFVLTTKNADGVFLNLSEQDFATVRRATCDVVESLERVVDFKELGFLVVMSSVSAVFGNGGQANYSMGKTVADGFTSKYKNAISFVCPPIAGTTLVSELQRSKWSPVSWEVSAEDMIMSLEDALVQLKNGTRFWYYIPDLDWVKLVQFIGPTKMCDYLLPPLLPTGGVMGSTMSKDAQVLDIVQRHIDVETDDLFDDVPLVSYGLDSLSASRLSFDLQRELGMEVSQIRLLANMTVHHLIGMAKSSVQEPENVELYKVFKSAMVDIRHLLAQYSGFPSMPPREASPDASPPLSTVLITGTTGSLGCHLLHQLIASTAVTNIIALNRISSQASLLRRQELALEKEGLPRQDACSSKVLLLDYDPSARNLGLSATVREKLLCSVTCILHNAWKTDFTAGLSSFEDLLMGTRGLILLALESKLSKVPLFTFVSTIGVSRFSSSLSAAIEQHIDLEYIESLQTVQLSDMSGYLQAKLVAEQMILRAQTDSALPANIIRVGQLSGGPAGTWDTSHWFPALVKSGLFVKCLPDGHDMVSWLPTHIAATAILEMSTQPNGVLHVVHPRPTLWNSLLRPIADVMAVPLVPYAEWYSRLSIVVDTNILSQFGENPAIKLLDFFRQGVSNHDSDISRSPTDCMGLLPKVLMERGMLMSGMLRDPELQQLGEADAKRWVAYWRMVGYLQA</sequence>
<dbReference type="CDD" id="cd00833">
    <property type="entry name" value="PKS"/>
    <property type="match status" value="1"/>
</dbReference>
<dbReference type="InterPro" id="IPR009081">
    <property type="entry name" value="PP-bd_ACP"/>
</dbReference>
<dbReference type="InterPro" id="IPR020807">
    <property type="entry name" value="PKS_DH"/>
</dbReference>
<evidence type="ECO:0000256" key="6">
    <source>
        <dbReference type="ARBA" id="ARBA00023268"/>
    </source>
</evidence>
<dbReference type="InterPro" id="IPR049900">
    <property type="entry name" value="PKS_mFAS_DH"/>
</dbReference>
<dbReference type="InterPro" id="IPR057326">
    <property type="entry name" value="KR_dom"/>
</dbReference>
<protein>
    <recommendedName>
        <fullName evidence="14">Polyketide synthase</fullName>
    </recommendedName>
</protein>
<dbReference type="SUPFAM" id="SSF55048">
    <property type="entry name" value="Probable ACP-binding domain of malonyl-CoA ACP transacylase"/>
    <property type="match status" value="1"/>
</dbReference>
<dbReference type="InterPro" id="IPR014043">
    <property type="entry name" value="Acyl_transferase_dom"/>
</dbReference>
<organism evidence="12 13">
    <name type="scientific">Collybia nuda</name>
    <dbReference type="NCBI Taxonomy" id="64659"/>
    <lineage>
        <taxon>Eukaryota</taxon>
        <taxon>Fungi</taxon>
        <taxon>Dikarya</taxon>
        <taxon>Basidiomycota</taxon>
        <taxon>Agaricomycotina</taxon>
        <taxon>Agaricomycetes</taxon>
        <taxon>Agaricomycetidae</taxon>
        <taxon>Agaricales</taxon>
        <taxon>Tricholomatineae</taxon>
        <taxon>Clitocybaceae</taxon>
        <taxon>Collybia</taxon>
    </lineage>
</organism>
<dbReference type="Gene3D" id="3.30.70.3290">
    <property type="match status" value="1"/>
</dbReference>
<dbReference type="SUPFAM" id="SSF53901">
    <property type="entry name" value="Thiolase-like"/>
    <property type="match status" value="1"/>
</dbReference>
<evidence type="ECO:0000256" key="7">
    <source>
        <dbReference type="PROSITE-ProRule" id="PRU01363"/>
    </source>
</evidence>
<dbReference type="InterPro" id="IPR042104">
    <property type="entry name" value="PKS_dehydratase_sf"/>
</dbReference>
<feature type="active site" description="Proton acceptor; for dehydratase activity" evidence="7">
    <location>
        <position position="1056"/>
    </location>
</feature>